<proteinExistence type="predicted"/>
<dbReference type="Proteomes" id="UP000799440">
    <property type="component" value="Unassembled WGS sequence"/>
</dbReference>
<dbReference type="AlphaFoldDB" id="A0A6A6UXS1"/>
<feature type="region of interest" description="Disordered" evidence="1">
    <location>
        <begin position="68"/>
        <end position="226"/>
    </location>
</feature>
<keyword evidence="3" id="KW-1185">Reference proteome</keyword>
<evidence type="ECO:0000256" key="1">
    <source>
        <dbReference type="SAM" id="MobiDB-lite"/>
    </source>
</evidence>
<accession>A0A6A6UXS1</accession>
<feature type="compositionally biased region" description="Polar residues" evidence="1">
    <location>
        <begin position="203"/>
        <end position="213"/>
    </location>
</feature>
<evidence type="ECO:0000313" key="3">
    <source>
        <dbReference type="Proteomes" id="UP000799440"/>
    </source>
</evidence>
<gene>
    <name evidence="2" type="ORF">M011DRAFT_481778</name>
</gene>
<evidence type="ECO:0000313" key="2">
    <source>
        <dbReference type="EMBL" id="KAF2742284.1"/>
    </source>
</evidence>
<organism evidence="2 3">
    <name type="scientific">Sporormia fimetaria CBS 119925</name>
    <dbReference type="NCBI Taxonomy" id="1340428"/>
    <lineage>
        <taxon>Eukaryota</taxon>
        <taxon>Fungi</taxon>
        <taxon>Dikarya</taxon>
        <taxon>Ascomycota</taxon>
        <taxon>Pezizomycotina</taxon>
        <taxon>Dothideomycetes</taxon>
        <taxon>Pleosporomycetidae</taxon>
        <taxon>Pleosporales</taxon>
        <taxon>Sporormiaceae</taxon>
        <taxon>Sporormia</taxon>
    </lineage>
</organism>
<sequence>MPPAPTNEDAIRTPHDILLRAARPQWKSSYVPTTRDWRYKTRVYRHSDYDTTPQERTIWDKWDLVTVEWGEDGGSDGDDEDEEGEEDGREVDGDGDDGEEEGEANGRLRRSAGEAQGNTSVVAQQATPKKTTKGSPPSRTSKPPTTPQTEPPIVSIEKNTKATAKATPYRPPTSRQLQLAANRENAVSAAPLQKGKEAIPQGSEEQAVTSKVQTDAGGGRPGQKRVRCACCKKEEWVTVLGKKGMVASAEE</sequence>
<feature type="compositionally biased region" description="Low complexity" evidence="1">
    <location>
        <begin position="127"/>
        <end position="143"/>
    </location>
</feature>
<protein>
    <submittedName>
        <fullName evidence="2">Uncharacterized protein</fullName>
    </submittedName>
</protein>
<dbReference type="EMBL" id="MU006611">
    <property type="protein sequence ID" value="KAF2742284.1"/>
    <property type="molecule type" value="Genomic_DNA"/>
</dbReference>
<reference evidence="2" key="1">
    <citation type="journal article" date="2020" name="Stud. Mycol.">
        <title>101 Dothideomycetes genomes: a test case for predicting lifestyles and emergence of pathogens.</title>
        <authorList>
            <person name="Haridas S."/>
            <person name="Albert R."/>
            <person name="Binder M."/>
            <person name="Bloem J."/>
            <person name="Labutti K."/>
            <person name="Salamov A."/>
            <person name="Andreopoulos B."/>
            <person name="Baker S."/>
            <person name="Barry K."/>
            <person name="Bills G."/>
            <person name="Bluhm B."/>
            <person name="Cannon C."/>
            <person name="Castanera R."/>
            <person name="Culley D."/>
            <person name="Daum C."/>
            <person name="Ezra D."/>
            <person name="Gonzalez J."/>
            <person name="Henrissat B."/>
            <person name="Kuo A."/>
            <person name="Liang C."/>
            <person name="Lipzen A."/>
            <person name="Lutzoni F."/>
            <person name="Magnuson J."/>
            <person name="Mondo S."/>
            <person name="Nolan M."/>
            <person name="Ohm R."/>
            <person name="Pangilinan J."/>
            <person name="Park H.-J."/>
            <person name="Ramirez L."/>
            <person name="Alfaro M."/>
            <person name="Sun H."/>
            <person name="Tritt A."/>
            <person name="Yoshinaga Y."/>
            <person name="Zwiers L.-H."/>
            <person name="Turgeon B."/>
            <person name="Goodwin S."/>
            <person name="Spatafora J."/>
            <person name="Crous P."/>
            <person name="Grigoriev I."/>
        </authorList>
    </citation>
    <scope>NUCLEOTIDE SEQUENCE</scope>
    <source>
        <strain evidence="2">CBS 119925</strain>
    </source>
</reference>
<feature type="compositionally biased region" description="Acidic residues" evidence="1">
    <location>
        <begin position="69"/>
        <end position="103"/>
    </location>
</feature>
<feature type="compositionally biased region" description="Polar residues" evidence="1">
    <location>
        <begin position="116"/>
        <end position="126"/>
    </location>
</feature>
<name>A0A6A6UXS1_9PLEO</name>